<sequence>MISPDTARLRGLDLLRAAAILLVLMSHYQGFVSHAETFGVIGASGWAGVDLFFVLSGYLIGNQILAPIARGQEFSLKVFFARRLLRTLPNYYVVLAVYLLVAQLFPHSAILGKSTSSIWQFLTFTQNFGLAYGQTFSHSWSLCIEEQFYVVMPLVVLALARWTRSARPAWCLLGAAILAGIAARSYAWLVFGHNAHAAEVYYSSFCRSDELLFGVAIAMLRNFHADQFARLTRHGNVLLVVGLSMAVAVLACFANEMPTPFLVSALGYSLVAASFAVLTCAALSPNCLLNRIWVPGASSLALWSYAIYLAHKPIFMLLNPWCERLGVDPESPLCILVIVAIASLGGWVLFRLVETPFMNLRARWYPAAVRSQDAVRSSSAVKQEALRA</sequence>
<keyword evidence="1" id="KW-1133">Transmembrane helix</keyword>
<feature type="domain" description="Acyltransferase 3" evidence="2">
    <location>
        <begin position="10"/>
        <end position="350"/>
    </location>
</feature>
<evidence type="ECO:0000259" key="2">
    <source>
        <dbReference type="Pfam" id="PF01757"/>
    </source>
</evidence>
<feature type="transmembrane region" description="Helical" evidence="1">
    <location>
        <begin position="170"/>
        <end position="189"/>
    </location>
</feature>
<reference evidence="3 4" key="1">
    <citation type="submission" date="2019-12" db="EMBL/GenBank/DDBJ databases">
        <title>Novel species isolated from a subtropical stream in China.</title>
        <authorList>
            <person name="Lu H."/>
        </authorList>
    </citation>
    <scope>NUCLEOTIDE SEQUENCE [LARGE SCALE GENOMIC DNA]</scope>
    <source>
        <strain evidence="3 4">FT135W</strain>
    </source>
</reference>
<dbReference type="PANTHER" id="PTHR23028:SF53">
    <property type="entry name" value="ACYL_TRANSF_3 DOMAIN-CONTAINING PROTEIN"/>
    <property type="match status" value="1"/>
</dbReference>
<protein>
    <submittedName>
        <fullName evidence="3">Acyltransferase family protein</fullName>
    </submittedName>
</protein>
<dbReference type="GO" id="GO:0016020">
    <property type="term" value="C:membrane"/>
    <property type="evidence" value="ECO:0007669"/>
    <property type="project" value="TreeGrafter"/>
</dbReference>
<feature type="transmembrane region" description="Helical" evidence="1">
    <location>
        <begin position="235"/>
        <end position="255"/>
    </location>
</feature>
<evidence type="ECO:0000313" key="4">
    <source>
        <dbReference type="Proteomes" id="UP000479335"/>
    </source>
</evidence>
<keyword evidence="3" id="KW-0012">Acyltransferase</keyword>
<keyword evidence="3" id="KW-0808">Transferase</keyword>
<accession>A0A6L8KD82</accession>
<evidence type="ECO:0000313" key="3">
    <source>
        <dbReference type="EMBL" id="MYM23792.1"/>
    </source>
</evidence>
<dbReference type="Pfam" id="PF01757">
    <property type="entry name" value="Acyl_transf_3"/>
    <property type="match status" value="1"/>
</dbReference>
<dbReference type="EMBL" id="WWCN01000008">
    <property type="protein sequence ID" value="MYM23792.1"/>
    <property type="molecule type" value="Genomic_DNA"/>
</dbReference>
<evidence type="ECO:0000256" key="1">
    <source>
        <dbReference type="SAM" id="Phobius"/>
    </source>
</evidence>
<dbReference type="GO" id="GO:0016747">
    <property type="term" value="F:acyltransferase activity, transferring groups other than amino-acyl groups"/>
    <property type="evidence" value="ECO:0007669"/>
    <property type="project" value="InterPro"/>
</dbReference>
<dbReference type="InterPro" id="IPR050879">
    <property type="entry name" value="Acyltransferase_3"/>
</dbReference>
<feature type="transmembrane region" description="Helical" evidence="1">
    <location>
        <begin position="90"/>
        <end position="110"/>
    </location>
</feature>
<name>A0A6L8KD82_9BURK</name>
<feature type="transmembrane region" description="Helical" evidence="1">
    <location>
        <begin position="51"/>
        <end position="69"/>
    </location>
</feature>
<dbReference type="Proteomes" id="UP000479335">
    <property type="component" value="Unassembled WGS sequence"/>
</dbReference>
<proteinExistence type="predicted"/>
<keyword evidence="1" id="KW-0472">Membrane</keyword>
<feature type="transmembrane region" description="Helical" evidence="1">
    <location>
        <begin position="12"/>
        <end position="31"/>
    </location>
</feature>
<comment type="caution">
    <text evidence="3">The sequence shown here is derived from an EMBL/GenBank/DDBJ whole genome shotgun (WGS) entry which is preliminary data.</text>
</comment>
<dbReference type="AlphaFoldDB" id="A0A6L8KD82"/>
<organism evidence="3 4">
    <name type="scientific">Duganella flavida</name>
    <dbReference type="NCBI Taxonomy" id="2692175"/>
    <lineage>
        <taxon>Bacteria</taxon>
        <taxon>Pseudomonadati</taxon>
        <taxon>Pseudomonadota</taxon>
        <taxon>Betaproteobacteria</taxon>
        <taxon>Burkholderiales</taxon>
        <taxon>Oxalobacteraceae</taxon>
        <taxon>Telluria group</taxon>
        <taxon>Duganella</taxon>
    </lineage>
</organism>
<gene>
    <name evidence="3" type="ORF">GTP46_14150</name>
</gene>
<dbReference type="InterPro" id="IPR002656">
    <property type="entry name" value="Acyl_transf_3_dom"/>
</dbReference>
<feature type="transmembrane region" description="Helical" evidence="1">
    <location>
        <begin position="261"/>
        <end position="283"/>
    </location>
</feature>
<keyword evidence="4" id="KW-1185">Reference proteome</keyword>
<dbReference type="RefSeq" id="WP_161007282.1">
    <property type="nucleotide sequence ID" value="NZ_WWCN01000008.1"/>
</dbReference>
<dbReference type="PANTHER" id="PTHR23028">
    <property type="entry name" value="ACETYLTRANSFERASE"/>
    <property type="match status" value="1"/>
</dbReference>
<feature type="transmembrane region" description="Helical" evidence="1">
    <location>
        <begin position="292"/>
        <end position="310"/>
    </location>
</feature>
<keyword evidence="1" id="KW-0812">Transmembrane</keyword>
<feature type="transmembrane region" description="Helical" evidence="1">
    <location>
        <begin position="330"/>
        <end position="353"/>
    </location>
</feature>